<sequence length="115" mass="12470">MHPGKGYRLACVVICGGLVVENGGENMDLQVVIDGDSVVTNVLISTNGISLQFLGVLSASTVLRFTIRVTIIGNFAFLPKEREIISARPSLGRGYHTLRHLQLQVKWVVTPVVVV</sequence>
<name>A0ACD3A3E2_9AGAR</name>
<organism evidence="1 2">
    <name type="scientific">Pluteus cervinus</name>
    <dbReference type="NCBI Taxonomy" id="181527"/>
    <lineage>
        <taxon>Eukaryota</taxon>
        <taxon>Fungi</taxon>
        <taxon>Dikarya</taxon>
        <taxon>Basidiomycota</taxon>
        <taxon>Agaricomycotina</taxon>
        <taxon>Agaricomycetes</taxon>
        <taxon>Agaricomycetidae</taxon>
        <taxon>Agaricales</taxon>
        <taxon>Pluteineae</taxon>
        <taxon>Pluteaceae</taxon>
        <taxon>Pluteus</taxon>
    </lineage>
</organism>
<evidence type="ECO:0000313" key="1">
    <source>
        <dbReference type="EMBL" id="TFK60178.1"/>
    </source>
</evidence>
<dbReference type="EMBL" id="ML208819">
    <property type="protein sequence ID" value="TFK60178.1"/>
    <property type="molecule type" value="Genomic_DNA"/>
</dbReference>
<proteinExistence type="predicted"/>
<dbReference type="Proteomes" id="UP000308600">
    <property type="component" value="Unassembled WGS sequence"/>
</dbReference>
<evidence type="ECO:0000313" key="2">
    <source>
        <dbReference type="Proteomes" id="UP000308600"/>
    </source>
</evidence>
<accession>A0ACD3A3E2</accession>
<keyword evidence="2" id="KW-1185">Reference proteome</keyword>
<gene>
    <name evidence="1" type="ORF">BDN72DRAFT_850822</name>
</gene>
<reference evidence="1 2" key="1">
    <citation type="journal article" date="2019" name="Nat. Ecol. Evol.">
        <title>Megaphylogeny resolves global patterns of mushroom evolution.</title>
        <authorList>
            <person name="Varga T."/>
            <person name="Krizsan K."/>
            <person name="Foldi C."/>
            <person name="Dima B."/>
            <person name="Sanchez-Garcia M."/>
            <person name="Sanchez-Ramirez S."/>
            <person name="Szollosi G.J."/>
            <person name="Szarkandi J.G."/>
            <person name="Papp V."/>
            <person name="Albert L."/>
            <person name="Andreopoulos W."/>
            <person name="Angelini C."/>
            <person name="Antonin V."/>
            <person name="Barry K.W."/>
            <person name="Bougher N.L."/>
            <person name="Buchanan P."/>
            <person name="Buyck B."/>
            <person name="Bense V."/>
            <person name="Catcheside P."/>
            <person name="Chovatia M."/>
            <person name="Cooper J."/>
            <person name="Damon W."/>
            <person name="Desjardin D."/>
            <person name="Finy P."/>
            <person name="Geml J."/>
            <person name="Haridas S."/>
            <person name="Hughes K."/>
            <person name="Justo A."/>
            <person name="Karasinski D."/>
            <person name="Kautmanova I."/>
            <person name="Kiss B."/>
            <person name="Kocsube S."/>
            <person name="Kotiranta H."/>
            <person name="LaButti K.M."/>
            <person name="Lechner B.E."/>
            <person name="Liimatainen K."/>
            <person name="Lipzen A."/>
            <person name="Lukacs Z."/>
            <person name="Mihaltcheva S."/>
            <person name="Morgado L.N."/>
            <person name="Niskanen T."/>
            <person name="Noordeloos M.E."/>
            <person name="Ohm R.A."/>
            <person name="Ortiz-Santana B."/>
            <person name="Ovrebo C."/>
            <person name="Racz N."/>
            <person name="Riley R."/>
            <person name="Savchenko A."/>
            <person name="Shiryaev A."/>
            <person name="Soop K."/>
            <person name="Spirin V."/>
            <person name="Szebenyi C."/>
            <person name="Tomsovsky M."/>
            <person name="Tulloss R.E."/>
            <person name="Uehling J."/>
            <person name="Grigoriev I.V."/>
            <person name="Vagvolgyi C."/>
            <person name="Papp T."/>
            <person name="Martin F.M."/>
            <person name="Miettinen O."/>
            <person name="Hibbett D.S."/>
            <person name="Nagy L.G."/>
        </authorList>
    </citation>
    <scope>NUCLEOTIDE SEQUENCE [LARGE SCALE GENOMIC DNA]</scope>
    <source>
        <strain evidence="1 2">NL-1719</strain>
    </source>
</reference>
<protein>
    <submittedName>
        <fullName evidence="1">Uncharacterized protein</fullName>
    </submittedName>
</protein>